<dbReference type="CDD" id="cd06225">
    <property type="entry name" value="HAMP"/>
    <property type="match status" value="1"/>
</dbReference>
<keyword evidence="7" id="KW-0418">Kinase</keyword>
<feature type="domain" description="Histidine kinase" evidence="10">
    <location>
        <begin position="445"/>
        <end position="663"/>
    </location>
</feature>
<protein>
    <recommendedName>
        <fullName evidence="3">histidine kinase</fullName>
        <ecNumber evidence="3">2.7.13.3</ecNumber>
    </recommendedName>
</protein>
<evidence type="ECO:0000256" key="7">
    <source>
        <dbReference type="ARBA" id="ARBA00022777"/>
    </source>
</evidence>
<dbReference type="SMART" id="SM00388">
    <property type="entry name" value="HisKA"/>
    <property type="match status" value="1"/>
</dbReference>
<gene>
    <name evidence="12" type="ORF">G1H10_01135</name>
</gene>
<sequence>MRRSLFLRLLGLSLAVAVFAIGATAWLTTRETSERFRGEFERTLEADTFLYLQLASYASAHDSWDDVEQTVAELAERTGRRVALTTMDGDVVADSAGAAGDGAPPLPSAPTAEIDAVAAGDSGLSATSVAIDELQGTEMESTVPAGGELMSPLLGTASTSIVAVGAAPIYDVSPTWRMSDAELERRKRLTQDAEECLQKALGTDDDVVVSIGGEVFSVHTSGDSDGTADVFQSVEDVPGASGDVLDRCVPEVLYEPSEPAQELNDDLVRRTSECLDEAGVPYSVVRNGNGMKVVVPEATTGGSDGETDGAPVAPPGAVDADPVAMECMNTAWEEAMGAFVAEPALLYTGGEERFNPFVGDGLGRTLVAGGAVLAVVTGVTVFGGRRLTRPIRALTDAARRMGAGEFGTRVHTSGKDEVAQLAGAFNSMAASIEANEAQRRAMISDVAHELRTPLSNVQGYLEAAEDGVVPLDPELVRSLLEESALLRRLIDDLQDLALADAGMLRFDPESRDLVDLARQVVGSHRAGADDAGVALSVDQPDDDGSPVTVWADPERVRQALSNLVGNAVRFTPEGGRVTVSVRREGDAAVLAVDDNGTGIPAEHLPRLFDRFYRVEGSRSRETGGSGLGLAITKHLVEAQGGSIEVESTEGVGSVFTITLPLHNPVVAD</sequence>
<keyword evidence="6" id="KW-0812">Transmembrane</keyword>
<dbReference type="EMBL" id="JAAGOA010000001">
    <property type="protein sequence ID" value="NED98768.1"/>
    <property type="molecule type" value="Genomic_DNA"/>
</dbReference>
<comment type="caution">
    <text evidence="12">The sequence shown here is derived from an EMBL/GenBank/DDBJ whole genome shotgun (WGS) entry which is preliminary data.</text>
</comment>
<dbReference type="CDD" id="cd00082">
    <property type="entry name" value="HisKA"/>
    <property type="match status" value="1"/>
</dbReference>
<dbReference type="InterPro" id="IPR036097">
    <property type="entry name" value="HisK_dim/P_sf"/>
</dbReference>
<evidence type="ECO:0000256" key="8">
    <source>
        <dbReference type="ARBA" id="ARBA00022989"/>
    </source>
</evidence>
<reference evidence="12 13" key="1">
    <citation type="submission" date="2020-02" db="EMBL/GenBank/DDBJ databases">
        <authorList>
            <person name="Li X.-J."/>
            <person name="Han X.-M."/>
        </authorList>
    </citation>
    <scope>NUCLEOTIDE SEQUENCE [LARGE SCALE GENOMIC DNA]</scope>
    <source>
        <strain evidence="12 13">CCTCC AB 2017055</strain>
    </source>
</reference>
<evidence type="ECO:0000256" key="3">
    <source>
        <dbReference type="ARBA" id="ARBA00012438"/>
    </source>
</evidence>
<dbReference type="InterPro" id="IPR003660">
    <property type="entry name" value="HAMP_dom"/>
</dbReference>
<keyword evidence="8" id="KW-0472">Membrane</keyword>
<evidence type="ECO:0000259" key="11">
    <source>
        <dbReference type="PROSITE" id="PS50885"/>
    </source>
</evidence>
<dbReference type="SMART" id="SM00304">
    <property type="entry name" value="HAMP"/>
    <property type="match status" value="1"/>
</dbReference>
<dbReference type="FunFam" id="3.30.565.10:FF:000006">
    <property type="entry name" value="Sensor histidine kinase WalK"/>
    <property type="match status" value="1"/>
</dbReference>
<dbReference type="InterPro" id="IPR050736">
    <property type="entry name" value="Sensor_HK_Regulatory"/>
</dbReference>
<dbReference type="SUPFAM" id="SSF158472">
    <property type="entry name" value="HAMP domain-like"/>
    <property type="match status" value="1"/>
</dbReference>
<keyword evidence="8" id="KW-1133">Transmembrane helix</keyword>
<dbReference type="GO" id="GO:0000155">
    <property type="term" value="F:phosphorelay sensor kinase activity"/>
    <property type="evidence" value="ECO:0007669"/>
    <property type="project" value="InterPro"/>
</dbReference>
<dbReference type="PRINTS" id="PR00344">
    <property type="entry name" value="BCTRLSENSOR"/>
</dbReference>
<dbReference type="PANTHER" id="PTHR43711">
    <property type="entry name" value="TWO-COMPONENT HISTIDINE KINASE"/>
    <property type="match status" value="1"/>
</dbReference>
<dbReference type="AlphaFoldDB" id="A0A6L9S1B3"/>
<accession>A0A6L9S1B3</accession>
<organism evidence="12 13">
    <name type="scientific">Phytoactinopolyspora halotolerans</name>
    <dbReference type="NCBI Taxonomy" id="1981512"/>
    <lineage>
        <taxon>Bacteria</taxon>
        <taxon>Bacillati</taxon>
        <taxon>Actinomycetota</taxon>
        <taxon>Actinomycetes</taxon>
        <taxon>Jiangellales</taxon>
        <taxon>Jiangellaceae</taxon>
        <taxon>Phytoactinopolyspora</taxon>
    </lineage>
</organism>
<dbReference type="InterPro" id="IPR004358">
    <property type="entry name" value="Sig_transdc_His_kin-like_C"/>
</dbReference>
<keyword evidence="13" id="KW-1185">Reference proteome</keyword>
<dbReference type="SUPFAM" id="SSF47384">
    <property type="entry name" value="Homodimeric domain of signal transducing histidine kinase"/>
    <property type="match status" value="1"/>
</dbReference>
<dbReference type="PANTHER" id="PTHR43711:SF1">
    <property type="entry name" value="HISTIDINE KINASE 1"/>
    <property type="match status" value="1"/>
</dbReference>
<evidence type="ECO:0000313" key="12">
    <source>
        <dbReference type="EMBL" id="NED98768.1"/>
    </source>
</evidence>
<dbReference type="CDD" id="cd16922">
    <property type="entry name" value="HATPase_EvgS-ArcB-TorS-like"/>
    <property type="match status" value="1"/>
</dbReference>
<evidence type="ECO:0000256" key="9">
    <source>
        <dbReference type="ARBA" id="ARBA00023012"/>
    </source>
</evidence>
<dbReference type="GO" id="GO:0005886">
    <property type="term" value="C:plasma membrane"/>
    <property type="evidence" value="ECO:0007669"/>
    <property type="project" value="UniProtKB-SubCell"/>
</dbReference>
<dbReference type="Proteomes" id="UP000475214">
    <property type="component" value="Unassembled WGS sequence"/>
</dbReference>
<dbReference type="RefSeq" id="WP_163731425.1">
    <property type="nucleotide sequence ID" value="NZ_JAAGOA010000001.1"/>
</dbReference>
<evidence type="ECO:0000256" key="2">
    <source>
        <dbReference type="ARBA" id="ARBA00004236"/>
    </source>
</evidence>
<dbReference type="SMART" id="SM00387">
    <property type="entry name" value="HATPase_c"/>
    <property type="match status" value="1"/>
</dbReference>
<dbReference type="InterPro" id="IPR005467">
    <property type="entry name" value="His_kinase_dom"/>
</dbReference>
<name>A0A6L9S1B3_9ACTN</name>
<comment type="subcellular location">
    <subcellularLocation>
        <location evidence="2">Cell membrane</location>
    </subcellularLocation>
</comment>
<dbReference type="InterPro" id="IPR036890">
    <property type="entry name" value="HATPase_C_sf"/>
</dbReference>
<dbReference type="InterPro" id="IPR003661">
    <property type="entry name" value="HisK_dim/P_dom"/>
</dbReference>
<dbReference type="PROSITE" id="PS50109">
    <property type="entry name" value="HIS_KIN"/>
    <property type="match status" value="1"/>
</dbReference>
<dbReference type="Pfam" id="PF02518">
    <property type="entry name" value="HATPase_c"/>
    <property type="match status" value="1"/>
</dbReference>
<dbReference type="Pfam" id="PF00672">
    <property type="entry name" value="HAMP"/>
    <property type="match status" value="1"/>
</dbReference>
<proteinExistence type="predicted"/>
<evidence type="ECO:0000256" key="1">
    <source>
        <dbReference type="ARBA" id="ARBA00000085"/>
    </source>
</evidence>
<dbReference type="PROSITE" id="PS50885">
    <property type="entry name" value="HAMP"/>
    <property type="match status" value="1"/>
</dbReference>
<evidence type="ECO:0000259" key="10">
    <source>
        <dbReference type="PROSITE" id="PS50109"/>
    </source>
</evidence>
<keyword evidence="9" id="KW-0902">Two-component regulatory system</keyword>
<dbReference type="Gene3D" id="1.10.287.130">
    <property type="match status" value="1"/>
</dbReference>
<dbReference type="SUPFAM" id="SSF55874">
    <property type="entry name" value="ATPase domain of HSP90 chaperone/DNA topoisomerase II/histidine kinase"/>
    <property type="match status" value="1"/>
</dbReference>
<keyword evidence="4" id="KW-0597">Phosphoprotein</keyword>
<evidence type="ECO:0000313" key="13">
    <source>
        <dbReference type="Proteomes" id="UP000475214"/>
    </source>
</evidence>
<dbReference type="Gene3D" id="6.10.340.10">
    <property type="match status" value="1"/>
</dbReference>
<evidence type="ECO:0000256" key="5">
    <source>
        <dbReference type="ARBA" id="ARBA00022679"/>
    </source>
</evidence>
<dbReference type="Pfam" id="PF00512">
    <property type="entry name" value="HisKA"/>
    <property type="match status" value="1"/>
</dbReference>
<feature type="domain" description="HAMP" evidence="11">
    <location>
        <begin position="385"/>
        <end position="437"/>
    </location>
</feature>
<keyword evidence="5" id="KW-0808">Transferase</keyword>
<evidence type="ECO:0000256" key="4">
    <source>
        <dbReference type="ARBA" id="ARBA00022553"/>
    </source>
</evidence>
<dbReference type="Gene3D" id="3.30.565.10">
    <property type="entry name" value="Histidine kinase-like ATPase, C-terminal domain"/>
    <property type="match status" value="1"/>
</dbReference>
<dbReference type="EC" id="2.7.13.3" evidence="3"/>
<comment type="catalytic activity">
    <reaction evidence="1">
        <text>ATP + protein L-histidine = ADP + protein N-phospho-L-histidine.</text>
        <dbReference type="EC" id="2.7.13.3"/>
    </reaction>
</comment>
<dbReference type="InterPro" id="IPR003594">
    <property type="entry name" value="HATPase_dom"/>
</dbReference>
<evidence type="ECO:0000256" key="6">
    <source>
        <dbReference type="ARBA" id="ARBA00022692"/>
    </source>
</evidence>